<protein>
    <submittedName>
        <fullName evidence="2">Uncharacterized protein</fullName>
    </submittedName>
</protein>
<evidence type="ECO:0000256" key="1">
    <source>
        <dbReference type="SAM" id="MobiDB-lite"/>
    </source>
</evidence>
<name>A0A4U5M925_STECR</name>
<dbReference type="EMBL" id="AZBU02000009">
    <property type="protein sequence ID" value="TKR65487.1"/>
    <property type="molecule type" value="Genomic_DNA"/>
</dbReference>
<evidence type="ECO:0000313" key="3">
    <source>
        <dbReference type="Proteomes" id="UP000298663"/>
    </source>
</evidence>
<keyword evidence="3" id="KW-1185">Reference proteome</keyword>
<dbReference type="AlphaFoldDB" id="A0A4U5M925"/>
<evidence type="ECO:0000313" key="2">
    <source>
        <dbReference type="EMBL" id="TKR65487.1"/>
    </source>
</evidence>
<reference evidence="2 3" key="2">
    <citation type="journal article" date="2019" name="G3 (Bethesda)">
        <title>Hybrid Assembly of the Genome of the Entomopathogenic Nematode Steinernema carpocapsae Identifies the X-Chromosome.</title>
        <authorList>
            <person name="Serra L."/>
            <person name="Macchietto M."/>
            <person name="Macias-Munoz A."/>
            <person name="McGill C.J."/>
            <person name="Rodriguez I.M."/>
            <person name="Rodriguez B."/>
            <person name="Murad R."/>
            <person name="Mortazavi A."/>
        </authorList>
    </citation>
    <scope>NUCLEOTIDE SEQUENCE [LARGE SCALE GENOMIC DNA]</scope>
    <source>
        <strain evidence="2 3">ALL</strain>
    </source>
</reference>
<organism evidence="2 3">
    <name type="scientific">Steinernema carpocapsae</name>
    <name type="common">Entomopathogenic nematode</name>
    <dbReference type="NCBI Taxonomy" id="34508"/>
    <lineage>
        <taxon>Eukaryota</taxon>
        <taxon>Metazoa</taxon>
        <taxon>Ecdysozoa</taxon>
        <taxon>Nematoda</taxon>
        <taxon>Chromadorea</taxon>
        <taxon>Rhabditida</taxon>
        <taxon>Tylenchina</taxon>
        <taxon>Panagrolaimomorpha</taxon>
        <taxon>Strongyloidoidea</taxon>
        <taxon>Steinernematidae</taxon>
        <taxon>Steinernema</taxon>
    </lineage>
</organism>
<proteinExistence type="predicted"/>
<comment type="caution">
    <text evidence="2">The sequence shown here is derived from an EMBL/GenBank/DDBJ whole genome shotgun (WGS) entry which is preliminary data.</text>
</comment>
<sequence>MVPRRYYFEFSNDEQALRFPDFGPNPYMPEIPFASSNFRFDGVNLPLRTQCELPEEECKALLRRCQKAQIKWQHKISTKFYPRWKKVVYELRKHRMLLQRQGFQDPELKQRMKDKELAIWDDYRNEDAVEKTRKQHEKAMRQREEARRTAEDGLPHSPDYYRFLRVAPVVFLAPEPPPKVEGPRRRVPIIQGDALLEYLDKQGQNNNAEPAAKQLQRRLVLCLEECL</sequence>
<feature type="region of interest" description="Disordered" evidence="1">
    <location>
        <begin position="130"/>
        <end position="152"/>
    </location>
</feature>
<gene>
    <name evidence="2" type="ORF">L596_025883</name>
</gene>
<accession>A0A4U5M925</accession>
<dbReference type="Proteomes" id="UP000298663">
    <property type="component" value="Unassembled WGS sequence"/>
</dbReference>
<reference evidence="2 3" key="1">
    <citation type="journal article" date="2015" name="Genome Biol.">
        <title>Comparative genomics of Steinernema reveals deeply conserved gene regulatory networks.</title>
        <authorList>
            <person name="Dillman A.R."/>
            <person name="Macchietto M."/>
            <person name="Porter C.F."/>
            <person name="Rogers A."/>
            <person name="Williams B."/>
            <person name="Antoshechkin I."/>
            <person name="Lee M.M."/>
            <person name="Goodwin Z."/>
            <person name="Lu X."/>
            <person name="Lewis E.E."/>
            <person name="Goodrich-Blair H."/>
            <person name="Stock S.P."/>
            <person name="Adams B.J."/>
            <person name="Sternberg P.W."/>
            <person name="Mortazavi A."/>
        </authorList>
    </citation>
    <scope>NUCLEOTIDE SEQUENCE [LARGE SCALE GENOMIC DNA]</scope>
    <source>
        <strain evidence="2 3">ALL</strain>
    </source>
</reference>